<gene>
    <name evidence="5" type="ORF">CAN33_0041300</name>
</gene>
<keyword evidence="4" id="KW-0479">Metal-binding</keyword>
<evidence type="ECO:0000256" key="1">
    <source>
        <dbReference type="ARBA" id="ARBA00010617"/>
    </source>
</evidence>
<dbReference type="SUPFAM" id="SSF48264">
    <property type="entry name" value="Cytochrome P450"/>
    <property type="match status" value="1"/>
</dbReference>
<dbReference type="GO" id="GO:0016705">
    <property type="term" value="F:oxidoreductase activity, acting on paired donors, with incorporation or reduction of molecular oxygen"/>
    <property type="evidence" value="ECO:0007669"/>
    <property type="project" value="InterPro"/>
</dbReference>
<dbReference type="InterPro" id="IPR001128">
    <property type="entry name" value="Cyt_P450"/>
</dbReference>
<comment type="similarity">
    <text evidence="1">Belongs to the cytochrome P450 family.</text>
</comment>
<protein>
    <submittedName>
        <fullName evidence="5">Fungal specific transcription factor domain family protein</fullName>
    </submittedName>
</protein>
<dbReference type="Pfam" id="PF00067">
    <property type="entry name" value="p450"/>
    <property type="match status" value="1"/>
</dbReference>
<dbReference type="GO" id="GO:0020037">
    <property type="term" value="F:heme binding"/>
    <property type="evidence" value="ECO:0007669"/>
    <property type="project" value="InterPro"/>
</dbReference>
<comment type="cofactor">
    <cofactor evidence="4">
        <name>heme</name>
        <dbReference type="ChEBI" id="CHEBI:30413"/>
    </cofactor>
</comment>
<dbReference type="PRINTS" id="PR00385">
    <property type="entry name" value="P450"/>
</dbReference>
<evidence type="ECO:0000313" key="6">
    <source>
        <dbReference type="Proteomes" id="UP000197666"/>
    </source>
</evidence>
<dbReference type="PANTHER" id="PTHR24305">
    <property type="entry name" value="CYTOCHROME P450"/>
    <property type="match status" value="1"/>
</dbReference>
<dbReference type="Proteomes" id="UP000197666">
    <property type="component" value="Unassembled WGS sequence"/>
</dbReference>
<dbReference type="PRINTS" id="PR00463">
    <property type="entry name" value="EP450I"/>
</dbReference>
<dbReference type="VEuPathDB" id="FungiDB:M747DRAFT_367867"/>
<keyword evidence="2" id="KW-0560">Oxidoreductase</keyword>
<dbReference type="GO" id="GO:0005506">
    <property type="term" value="F:iron ion binding"/>
    <property type="evidence" value="ECO:0007669"/>
    <property type="project" value="InterPro"/>
</dbReference>
<dbReference type="PANTHER" id="PTHR24305:SF222">
    <property type="entry name" value="CYTOCHROME P450 MONOOXYGENASE STCS"/>
    <property type="match status" value="1"/>
</dbReference>
<dbReference type="InterPro" id="IPR002401">
    <property type="entry name" value="Cyt_P450_E_grp-I"/>
</dbReference>
<accession>A0A505HLG9</accession>
<feature type="binding site" description="axial binding residue" evidence="4">
    <location>
        <position position="484"/>
    </location>
    <ligand>
        <name>heme</name>
        <dbReference type="ChEBI" id="CHEBI:30413"/>
    </ligand>
    <ligandPart>
        <name>Fe</name>
        <dbReference type="ChEBI" id="CHEBI:18248"/>
    </ligandPart>
</feature>
<evidence type="ECO:0000256" key="2">
    <source>
        <dbReference type="ARBA" id="ARBA00023002"/>
    </source>
</evidence>
<dbReference type="CDD" id="cd11051">
    <property type="entry name" value="CYP59-like"/>
    <property type="match status" value="1"/>
</dbReference>
<proteinExistence type="inferred from homology"/>
<sequence length="573" mass="64586">MFAQTILLILLPLVVSYFITRIRYSRFKKYADWPQLPTSLVWGHMKALHEFIVRGEEKRHIDIVFGEIQEHLGNPPLMFFDLRPVQFRLCVVGSHEIAEQVSRSTKSFPYSMQKSPTMGALEPLLGPYSIITQEGEHWKGLRKRFNPGFAPQHLITLLPCILDKAIQFTDILDAYARSGEELSLDERCVSLTFDIIGAVTMDKDFHAQLDRSKQDELVRLYRELTTSYRSGSGIQWGWLDVRVLWRRRVLTRRIDHLISEHIKTKFDELKSKSTEKRSRSVLSLSLQDIDQLNTRVIQETCHQLKSFLFAGHDTTSIVLQWSFYVLSRTPRVLDKLRRELDDLFGPDPSPAAVQEKLLAPGGDDLLKRMSYTSAVIKEILRLYPPSGSARYMPPGTGFTVQLPDGKTLCLDGVVVYNNSTLVHRDEKVYGPTKDEFIPERWLGDADTGLGLSTDNVEDKGNGPVATACIPASAWRPFERGPRNCIGQELANLEARVILACTVRRFDFEKVGVGAIARDATGAPILDAKGQYEVESELFNTMQVTAKPIDGTVVKVGAISDALLGPLFLLLIAV</sequence>
<dbReference type="AlphaFoldDB" id="A0A505HLG9"/>
<evidence type="ECO:0000256" key="3">
    <source>
        <dbReference type="ARBA" id="ARBA00023033"/>
    </source>
</evidence>
<organism evidence="5 6">
    <name type="scientific">Aspergillus niger</name>
    <dbReference type="NCBI Taxonomy" id="5061"/>
    <lineage>
        <taxon>Eukaryota</taxon>
        <taxon>Fungi</taxon>
        <taxon>Dikarya</taxon>
        <taxon>Ascomycota</taxon>
        <taxon>Pezizomycotina</taxon>
        <taxon>Eurotiomycetes</taxon>
        <taxon>Eurotiomycetidae</taxon>
        <taxon>Eurotiales</taxon>
        <taxon>Aspergillaceae</taxon>
        <taxon>Aspergillus</taxon>
        <taxon>Aspergillus subgen. Circumdati</taxon>
    </lineage>
</organism>
<dbReference type="Gene3D" id="1.10.630.10">
    <property type="entry name" value="Cytochrome P450"/>
    <property type="match status" value="1"/>
</dbReference>
<dbReference type="VEuPathDB" id="FungiDB:ASPNIDRAFT2_1179588"/>
<dbReference type="InterPro" id="IPR036396">
    <property type="entry name" value="Cyt_P450_sf"/>
</dbReference>
<keyword evidence="4" id="KW-0408">Iron</keyword>
<keyword evidence="3" id="KW-0503">Monooxygenase</keyword>
<keyword evidence="4" id="KW-0349">Heme</keyword>
<dbReference type="VEuPathDB" id="FungiDB:ATCC64974_105290"/>
<dbReference type="VEuPathDB" id="FungiDB:An08g01340"/>
<evidence type="ECO:0000313" key="5">
    <source>
        <dbReference type="EMBL" id="TPR01837.1"/>
    </source>
</evidence>
<dbReference type="InterPro" id="IPR050121">
    <property type="entry name" value="Cytochrome_P450_monoxygenase"/>
</dbReference>
<dbReference type="GO" id="GO:0004497">
    <property type="term" value="F:monooxygenase activity"/>
    <property type="evidence" value="ECO:0007669"/>
    <property type="project" value="UniProtKB-KW"/>
</dbReference>
<name>A0A505HLG9_ASPNG</name>
<comment type="caution">
    <text evidence="5">The sequence shown here is derived from an EMBL/GenBank/DDBJ whole genome shotgun (WGS) entry which is preliminary data.</text>
</comment>
<dbReference type="EMBL" id="NKJJ02000001">
    <property type="protein sequence ID" value="TPR01837.1"/>
    <property type="molecule type" value="Genomic_DNA"/>
</dbReference>
<reference evidence="6" key="1">
    <citation type="submission" date="2018-10" db="EMBL/GenBank/DDBJ databases">
        <title>FDA dAtabase for Regulatory Grade micrObial Sequences (FDA-ARGOS): Supporting development and validation of Infectious Disease Dx tests.</title>
        <authorList>
            <person name="Kerrigan L."/>
            <person name="Tallon L."/>
            <person name="Sadzewicz L."/>
            <person name="Sengamalay N."/>
            <person name="Ott S."/>
            <person name="Godinez A."/>
            <person name="Nagaraj S."/>
            <person name="Vavikolanu K."/>
            <person name="Nadendla S."/>
            <person name="George J."/>
            <person name="Sichtig H."/>
        </authorList>
    </citation>
    <scope>NUCLEOTIDE SEQUENCE [LARGE SCALE GENOMIC DNA]</scope>
    <source>
        <strain evidence="6">FDAARGOS_311</strain>
    </source>
</reference>
<evidence type="ECO:0000256" key="4">
    <source>
        <dbReference type="PIRSR" id="PIRSR602401-1"/>
    </source>
</evidence>